<dbReference type="Proteomes" id="UP000735302">
    <property type="component" value="Unassembled WGS sequence"/>
</dbReference>
<name>A0AAV4DB35_9GAST</name>
<accession>A0AAV4DB35</accession>
<dbReference type="AlphaFoldDB" id="A0AAV4DB35"/>
<comment type="caution">
    <text evidence="1">The sequence shown here is derived from an EMBL/GenBank/DDBJ whole genome shotgun (WGS) entry which is preliminary data.</text>
</comment>
<keyword evidence="2" id="KW-1185">Reference proteome</keyword>
<gene>
    <name evidence="1" type="ORF">PoB_006781000</name>
</gene>
<evidence type="ECO:0000313" key="1">
    <source>
        <dbReference type="EMBL" id="GFO41305.1"/>
    </source>
</evidence>
<dbReference type="EMBL" id="BLXT01007673">
    <property type="protein sequence ID" value="GFO41305.1"/>
    <property type="molecule type" value="Genomic_DNA"/>
</dbReference>
<proteinExistence type="predicted"/>
<protein>
    <submittedName>
        <fullName evidence="1">Uncharacterized protein</fullName>
    </submittedName>
</protein>
<reference evidence="1 2" key="1">
    <citation type="journal article" date="2021" name="Elife">
        <title>Chloroplast acquisition without the gene transfer in kleptoplastic sea slugs, Plakobranchus ocellatus.</title>
        <authorList>
            <person name="Maeda T."/>
            <person name="Takahashi S."/>
            <person name="Yoshida T."/>
            <person name="Shimamura S."/>
            <person name="Takaki Y."/>
            <person name="Nagai Y."/>
            <person name="Toyoda A."/>
            <person name="Suzuki Y."/>
            <person name="Arimoto A."/>
            <person name="Ishii H."/>
            <person name="Satoh N."/>
            <person name="Nishiyama T."/>
            <person name="Hasebe M."/>
            <person name="Maruyama T."/>
            <person name="Minagawa J."/>
            <person name="Obokata J."/>
            <person name="Shigenobu S."/>
        </authorList>
    </citation>
    <scope>NUCLEOTIDE SEQUENCE [LARGE SCALE GENOMIC DNA]</scope>
</reference>
<sequence>MTISSQTAISVVQKCVRPSIINYNPNSMTDSDSFHGTYNSLIQQREVGGHHERRGSEYIQRDLKFRAATTHQVRFVKREMPVTNPLPRNRLALFSTNSHGLSTKRALVSRRVIWHSSLDCT</sequence>
<organism evidence="1 2">
    <name type="scientific">Plakobranchus ocellatus</name>
    <dbReference type="NCBI Taxonomy" id="259542"/>
    <lineage>
        <taxon>Eukaryota</taxon>
        <taxon>Metazoa</taxon>
        <taxon>Spiralia</taxon>
        <taxon>Lophotrochozoa</taxon>
        <taxon>Mollusca</taxon>
        <taxon>Gastropoda</taxon>
        <taxon>Heterobranchia</taxon>
        <taxon>Euthyneura</taxon>
        <taxon>Panpulmonata</taxon>
        <taxon>Sacoglossa</taxon>
        <taxon>Placobranchoidea</taxon>
        <taxon>Plakobranchidae</taxon>
        <taxon>Plakobranchus</taxon>
    </lineage>
</organism>
<evidence type="ECO:0000313" key="2">
    <source>
        <dbReference type="Proteomes" id="UP000735302"/>
    </source>
</evidence>